<dbReference type="PANTHER" id="PTHR22990:SF15">
    <property type="entry name" value="F-BOX ONLY PROTEIN 10"/>
    <property type="match status" value="1"/>
</dbReference>
<sequence length="3395" mass="370085">MSGLKRILGVMVFFVVLAFFMGVVAAADWNVSAGSSIQSVINGASDNDTVLVNDNNGTACTYTENLVVNKRINLQAGSDLVTIQALNSSKPVITINSLGSGSSVQDFIITGATSSSGIYLNAADNCIITGNDLTGNYDGIRLYKSVNNLISDNTVNNNSRMGVYVYTNSSNNYIQNNFLTSNPYGIYIVNSINNQITSNTVNNSTSSAVYISNVNDTLINQNNFNNNNYGIYLYNAQDNNLTGNTVTDSSRIGIYVNTNSNNNNIQNNNLNGNQYGINTYNCQNNTIVGNSILNTVYYGIYFYNSTQSTVNMNTVDCSNSTGIYLNTGSNNNYLQNNILTSNPYGIRIINSINNQIVSNTVNNSISYAVYLKDSNNTIVGQNNVTGNNYGIYLYNAQNNSFTENTVANNTRIGIYVNTDSNNNNIQNNTLNNNQYGINTYNCLNNTITGNFISNILYYGVYLANSVQNTITLNTINGCNSTGIYLNTNSNDDYILENILTSNLNGIVVRNSLNNLLSGNEVNNCSSYAFYFNNVNNTGISQNNITSNNYGLYLYNSQNNTVNQNTLYNNTRIGIYINTNSNNNNIQNNTLNNNQYGINTYNSLNNNITGNIILNTLYYGIYLSNSTQNTLTQNTINNSNSTGIYLNTNSDNNNIQYNNVSSNRYGIYFNNNSNDNYIQNNVLTLNQYGTYLYITQNNIITSNIINNNTYDGIYLYNSSAVISFNRIAGNGRYGLCKVGSGTVTAVNNWWGSNTPRVSSTSHSDIYMPGGVVAYDPWLVLNTTTYPSVASENSVITVDLSHNNRGDDTSSSGSIPDGIPVNFTTDLGTVTGISYTRNGRANGTFSRDSAISGTANITVSLDNQTNCVSVVIDATAPDVSANLVGGVYDAPIYVSLNAVDGVDPNPVIYFTTDGSDPTTTSNKYTSPLRITSISTTLKFMAVDQAGNQAPITTETYILNVTIININTGNVYSTIQNAIDDPSTLAGDIIEINTGTYIENVVINKKIIIKSAFDHDTYIQATEYSNNVFTITQTGSGTTIQGLSINGGEDGIYLDNTTGCQIIANTIYYNSKGIHLYNSYNNNIIGNTLYNNFEGIYLDSSSNNTISGNNITDYHSCGIDFYNSSSNLISYNTLWDNTYGIQMVDSSENTFRNNSFADWDIELDIKGSCLHDFIQDIDTSNIINGNPIYYLVGRSNLVFDSVPMGYLALISCDNITVKNYLLDDEELPQTINGVLLVNTTHSTIQNLTINTCYLLNSSNNTISGVYTSEISLESSNNNIISDNGVRARMRGINAIQLFNSSNNVISGNNIIGSNPAPALALSINDVPNNMFPPDTENYAMYLERSSHNVILKNNISGVTGIYLLLSPNNNITENNIETSIYVDSSANNTISSNNLTGNRDSYALYIHNSPLNTLKNNIMANNWLNFGISGENIHDFIQDIDTSNIINGNPIYYLVGRSNLVFDSVPMGYLALISCDNITVENILNTPENTVLTGNDAGILFISTINSIIQNCDLNDNLNGIYIYDSFNNIFSENNLSYNYGNDEINGFFLKNSSNNTISNNIASNIVLESSDDNIISKNNITDINHYYQDYYSGINLESSSGNTISENNITGNENTFEYFSGIILSNSIQNTISCNSISVFFNGIKLLNSTNNFISQNNLTASVKSWTILYQILFSQSATYGISLDGSINNTVSKNNIINNGFGIYLYSASANQIMENYVNDCWAGIILDGSSGNQLSLNTVCNGTYGIYESLFGVNTNSNNNTISINSVRGNSAVGITANGENTSISENNVTDNGTGISVTGYNDNVSGNTVTNNNTGITAQGGGAVISENIVSENNGYGVDINGDYFTVFNNIVSGNKGMGIAVNGNNVHILQNNILQNDGYGINATGVNNTISGNNATNNGNAGIVINGDNATVSNNTAVNNGNNGFNGWSWDGISITGNNPIITSDNIIHDNSRTGLFIRGDNIVLNGFNIYNNGGYGIDISGVNLALINNTFTNNGNAGMVVNSNGVIISGNTVTSNGNRGFQGWNCDGLYVRGDYVKILQNSIIQNNGYGINAGGLNLTISANAVSSNGKDGVNVNGANATINLNNVTSNTGAGVYVNGVDTIISGNTATNNKYGICLWNSIGRVQGNDLTGNQYGICISNSLVQVNFNRIISNSKYGLYNINNGIVNATDNWWGSNNGPVVSSTSPSDIDSSSGTVDYNTWLVLSVTAHPSSTTNSSTITADLTHNNEGNDTSPRGNVPDNIPVTFITTLGNITSPAYTRNGKANATFNRGTFSSGTANVTITLDNQNVQTNVVFGEVPLAIFVNTVGGMYNTTQNVTLTTVDTECDSTTYYTTDGSDPRVNGIVYTNPVEINTTTTLRYIAFSPTINWGPEYTQTYIIDTTAPTANANIIGGVYNTTQTVNITATDNEDPNPIIYYTLDGSDPTKSSSLYTGPIMLEMNLLTRTIIDLKFMAVDLAGNNGLIQKETYILTLPVVNINNNHTYSLIQDAINDNLTLNGDVIEIYSGTYLETVIVNKKLTIMPVSNNNVTIQAADSNHNVFTITNSGNGSIIQYLTLNGNINLQANDCTIYMNTITGNGTSGIITSNSVNNAIIYNDITCNGFNGIQTNSSSNTIYGNTIQGCVSGIYSENSNNKISSNDLTNNLYGIWTYISTDTIHFNRIAQNTYGLRNDVGDVNATNNWWGTNNPSNPNDIWIVSGNVNYTQWLVLSVNASSTNSGGNSSVTADLTHNNQGEDTTPQGHVPNGIPVNFTTNYGTIVTTSYTVKGRAATILNLGSTQNATVTTAASLDNQNIPTTGFISTGTAILTINSTAIDNSTGQPLNTTYDIPLNNSVTWLSVVWINTGMFTEELQIIVDGIVVQDKYFYNAAYTTWQNSYSTSVFNAIIYANRHLPFIDSAELISFWNNLTTTYNLTSTELEFIQNHTQDFKDNLTVNIVYPGVTGLNLTVTDPHSNVIDLNFPGNVIQRTSQVIYTGSPGEGVKSFAIATTAVTDDVMQYWQNQYSSYQTGDVMNVAYNTFLTALMVEYVHDKIADNITTSLNVTWSRTNPIIVSVSEGPYQIYETLESDHSMGMTVVGQPANIYVFNYITSLYISPIENKVMSNAYNATFSSVTMELIYTYYNYRTYVETFEDNGFVIIKSLMNDNFLVLDPETGIIRDINTVNNCYGGIYECGGRTTGFGFGYFFKESTQCIGTITWMGFKYYWWQVPDPWDLGNYSFVWNGTGRVFISGNDRYLVSIRANNILNITGPNGIKQVVGMQPALDITNILENAGIQTLHLVLKDTDGGFIETSPLYIVQKTLDRNDLELPPLFPCPIPTWPPLPWNGTYPPYDPFAYPDSEVPIEINKIFNDFWREHVNWYSNEREIPNPNFPLPPIPVYTNGQWMWLRLYLYI</sequence>
<dbReference type="InterPro" id="IPR051550">
    <property type="entry name" value="SCF-Subunits/Alg-Epimerases"/>
</dbReference>
<dbReference type="SMART" id="SM00710">
    <property type="entry name" value="PbH1"/>
    <property type="match status" value="61"/>
</dbReference>
<dbReference type="NCBIfam" id="TIGR03804">
    <property type="entry name" value="para_beta_helix"/>
    <property type="match status" value="11"/>
</dbReference>
<feature type="domain" description="Carbohydrate-binding/sugar hydrolysis" evidence="5">
    <location>
        <begin position="342"/>
        <end position="486"/>
    </location>
</feature>
<dbReference type="SUPFAM" id="SSF51126">
    <property type="entry name" value="Pectin lyase-like"/>
    <property type="match status" value="11"/>
</dbReference>
<dbReference type="InterPro" id="IPR006626">
    <property type="entry name" value="PbH1"/>
</dbReference>
<dbReference type="InterPro" id="IPR006633">
    <property type="entry name" value="Carb-bd_sugar_hydrolysis-dom"/>
</dbReference>
<dbReference type="Pfam" id="PF13229">
    <property type="entry name" value="Beta_helix"/>
    <property type="match status" value="3"/>
</dbReference>
<feature type="compositionally biased region" description="Polar residues" evidence="4">
    <location>
        <begin position="2219"/>
        <end position="2239"/>
    </location>
</feature>
<accession>A0A0S4FV74</accession>
<feature type="compositionally biased region" description="Polar residues" evidence="4">
    <location>
        <begin position="2731"/>
        <end position="2743"/>
    </location>
</feature>
<comment type="pathway">
    <text evidence="1">Protein modification; protein ubiquitination.</text>
</comment>
<proteinExistence type="predicted"/>
<feature type="domain" description="Carbohydrate-binding/sugar hydrolysis" evidence="5">
    <location>
        <begin position="8"/>
        <end position="166"/>
    </location>
</feature>
<feature type="domain" description="Carbohydrate-binding/sugar hydrolysis" evidence="5">
    <location>
        <begin position="2499"/>
        <end position="2654"/>
    </location>
</feature>
<feature type="domain" description="Carbohydrate-binding/sugar hydrolysis" evidence="5">
    <location>
        <begin position="624"/>
        <end position="737"/>
    </location>
</feature>
<dbReference type="Proteomes" id="UP000062768">
    <property type="component" value="Chromosome I"/>
</dbReference>
<dbReference type="EMBL" id="LN734822">
    <property type="protein sequence ID" value="CEL25988.1"/>
    <property type="molecule type" value="Genomic_DNA"/>
</dbReference>
<dbReference type="InterPro" id="IPR012334">
    <property type="entry name" value="Pectin_lyas_fold"/>
</dbReference>
<feature type="compositionally biased region" description="Low complexity" evidence="4">
    <location>
        <begin position="2720"/>
        <end position="2729"/>
    </location>
</feature>
<keyword evidence="2" id="KW-0677">Repeat</keyword>
<dbReference type="InterPro" id="IPR011050">
    <property type="entry name" value="Pectin_lyase_fold/virulence"/>
</dbReference>
<feature type="domain" description="Carbohydrate-binding/sugar hydrolysis" evidence="5">
    <location>
        <begin position="182"/>
        <end position="326"/>
    </location>
</feature>
<evidence type="ECO:0000259" key="5">
    <source>
        <dbReference type="SMART" id="SM00722"/>
    </source>
</evidence>
<dbReference type="PATRIC" id="fig|2162.10.peg.2449"/>
<organism evidence="6 7">
    <name type="scientific">Methanobacterium formicicum</name>
    <dbReference type="NCBI Taxonomy" id="2162"/>
    <lineage>
        <taxon>Archaea</taxon>
        <taxon>Methanobacteriati</taxon>
        <taxon>Methanobacteriota</taxon>
        <taxon>Methanomada group</taxon>
        <taxon>Methanobacteria</taxon>
        <taxon>Methanobacteriales</taxon>
        <taxon>Methanobacteriaceae</taxon>
        <taxon>Methanobacterium</taxon>
    </lineage>
</organism>
<dbReference type="Pfam" id="PF13290">
    <property type="entry name" value="CHB_HEX_C_1"/>
    <property type="match status" value="3"/>
</dbReference>
<evidence type="ECO:0000256" key="2">
    <source>
        <dbReference type="ARBA" id="ARBA00022737"/>
    </source>
</evidence>
<feature type="region of interest" description="Disordered" evidence="4">
    <location>
        <begin position="2219"/>
        <end position="2244"/>
    </location>
</feature>
<keyword evidence="3" id="KW-0833">Ubl conjugation pathway</keyword>
<feature type="domain" description="Carbohydrate-binding/sugar hydrolysis" evidence="5">
    <location>
        <begin position="989"/>
        <end position="1119"/>
    </location>
</feature>
<evidence type="ECO:0000256" key="3">
    <source>
        <dbReference type="ARBA" id="ARBA00022786"/>
    </source>
</evidence>
<feature type="region of interest" description="Disordered" evidence="4">
    <location>
        <begin position="2720"/>
        <end position="2750"/>
    </location>
</feature>
<evidence type="ECO:0000313" key="7">
    <source>
        <dbReference type="Proteomes" id="UP000062768"/>
    </source>
</evidence>
<dbReference type="SMART" id="SM00722">
    <property type="entry name" value="CASH"/>
    <property type="match status" value="7"/>
</dbReference>
<gene>
    <name evidence="6" type="ORF">MB9_2377</name>
</gene>
<dbReference type="InterPro" id="IPR022441">
    <property type="entry name" value="Para_beta_helix_rpt-2"/>
</dbReference>
<dbReference type="InterPro" id="IPR039448">
    <property type="entry name" value="Beta_helix"/>
</dbReference>
<protein>
    <recommendedName>
        <fullName evidence="5">Carbohydrate-binding/sugar hydrolysis domain-containing protein</fullName>
    </recommendedName>
</protein>
<evidence type="ECO:0000256" key="4">
    <source>
        <dbReference type="SAM" id="MobiDB-lite"/>
    </source>
</evidence>
<dbReference type="InterPro" id="IPR059177">
    <property type="entry name" value="GH29D-like_dom"/>
</dbReference>
<dbReference type="Pfam" id="PF05048">
    <property type="entry name" value="NosD"/>
    <property type="match status" value="7"/>
</dbReference>
<evidence type="ECO:0000313" key="6">
    <source>
        <dbReference type="EMBL" id="CEL25988.1"/>
    </source>
</evidence>
<dbReference type="Gene3D" id="2.160.20.10">
    <property type="entry name" value="Single-stranded right-handed beta-helix, Pectin lyase-like"/>
    <property type="match status" value="13"/>
</dbReference>
<reference evidence="6" key="1">
    <citation type="submission" date="2014-09" db="EMBL/GenBank/DDBJ databases">
        <authorList>
            <person name="Wibberg D."/>
        </authorList>
    </citation>
    <scope>NUCLEOTIDE SEQUENCE [LARGE SCALE GENOMIC DNA]</scope>
    <source>
        <strain evidence="6">Mb9</strain>
    </source>
</reference>
<dbReference type="PANTHER" id="PTHR22990">
    <property type="entry name" value="F-BOX ONLY PROTEIN"/>
    <property type="match status" value="1"/>
</dbReference>
<evidence type="ECO:0000256" key="1">
    <source>
        <dbReference type="ARBA" id="ARBA00004906"/>
    </source>
</evidence>
<name>A0A0S4FV74_METFO</name>
<feature type="domain" description="Carbohydrate-binding/sugar hydrolysis" evidence="5">
    <location>
        <begin position="2017"/>
        <end position="2143"/>
    </location>
</feature>
<dbReference type="InterPro" id="IPR007742">
    <property type="entry name" value="NosD_dom"/>
</dbReference>
<keyword evidence="7" id="KW-1185">Reference proteome</keyword>